<comment type="catalytic activity">
    <reaction evidence="8 9">
        <text>(R)-pantoate + NADP(+) = 2-dehydropantoate + NADPH + H(+)</text>
        <dbReference type="Rhea" id="RHEA:16233"/>
        <dbReference type="ChEBI" id="CHEBI:11561"/>
        <dbReference type="ChEBI" id="CHEBI:15378"/>
        <dbReference type="ChEBI" id="CHEBI:15980"/>
        <dbReference type="ChEBI" id="CHEBI:57783"/>
        <dbReference type="ChEBI" id="CHEBI:58349"/>
        <dbReference type="EC" id="1.1.1.169"/>
    </reaction>
</comment>
<dbReference type="Pfam" id="PF02558">
    <property type="entry name" value="ApbA"/>
    <property type="match status" value="1"/>
</dbReference>
<evidence type="ECO:0000256" key="8">
    <source>
        <dbReference type="ARBA" id="ARBA00048793"/>
    </source>
</evidence>
<dbReference type="Gene3D" id="3.40.50.720">
    <property type="entry name" value="NAD(P)-binding Rossmann-like Domain"/>
    <property type="match status" value="1"/>
</dbReference>
<keyword evidence="6 9" id="KW-0560">Oxidoreductase</keyword>
<reference evidence="12 13" key="1">
    <citation type="submission" date="2017-08" db="EMBL/GenBank/DDBJ databases">
        <title>Infants hospitalized years apart are colonized by the same room-sourced microbial strains.</title>
        <authorList>
            <person name="Brooks B."/>
            <person name="Olm M.R."/>
            <person name="Firek B.A."/>
            <person name="Baker R."/>
            <person name="Thomas B.C."/>
            <person name="Morowitz M.J."/>
            <person name="Banfield J.F."/>
        </authorList>
    </citation>
    <scope>NUCLEOTIDE SEQUENCE [LARGE SCALE GENOMIC DNA]</scope>
    <source>
        <strain evidence="12">S2_003_000_R2_14</strain>
    </source>
</reference>
<dbReference type="Pfam" id="PF08546">
    <property type="entry name" value="ApbA_C"/>
    <property type="match status" value="1"/>
</dbReference>
<comment type="pathway">
    <text evidence="1 9">Cofactor biosynthesis; (R)-pantothenate biosynthesis; (R)-pantoate from 3-methyl-2-oxobutanoate: step 2/2.</text>
</comment>
<evidence type="ECO:0000313" key="13">
    <source>
        <dbReference type="Proteomes" id="UP000249061"/>
    </source>
</evidence>
<evidence type="ECO:0000256" key="1">
    <source>
        <dbReference type="ARBA" id="ARBA00004994"/>
    </source>
</evidence>
<dbReference type="PANTHER" id="PTHR21708">
    <property type="entry name" value="PROBABLE 2-DEHYDROPANTOATE 2-REDUCTASE"/>
    <property type="match status" value="1"/>
</dbReference>
<evidence type="ECO:0000256" key="3">
    <source>
        <dbReference type="ARBA" id="ARBA00013014"/>
    </source>
</evidence>
<dbReference type="FunFam" id="1.10.1040.10:FF:000017">
    <property type="entry name" value="2-dehydropantoate 2-reductase"/>
    <property type="match status" value="1"/>
</dbReference>
<dbReference type="UniPathway" id="UPA00028">
    <property type="reaction ID" value="UER00004"/>
</dbReference>
<dbReference type="GO" id="GO:0008677">
    <property type="term" value="F:2-dehydropantoate 2-reductase activity"/>
    <property type="evidence" value="ECO:0007669"/>
    <property type="project" value="UniProtKB-EC"/>
</dbReference>
<evidence type="ECO:0000256" key="4">
    <source>
        <dbReference type="ARBA" id="ARBA00019465"/>
    </source>
</evidence>
<evidence type="ECO:0000256" key="6">
    <source>
        <dbReference type="ARBA" id="ARBA00023002"/>
    </source>
</evidence>
<dbReference type="InterPro" id="IPR013332">
    <property type="entry name" value="KPR_N"/>
</dbReference>
<dbReference type="InterPro" id="IPR008927">
    <property type="entry name" value="6-PGluconate_DH-like_C_sf"/>
</dbReference>
<evidence type="ECO:0000256" key="2">
    <source>
        <dbReference type="ARBA" id="ARBA00007870"/>
    </source>
</evidence>
<accession>A0A2W5STN2</accession>
<evidence type="ECO:0000256" key="5">
    <source>
        <dbReference type="ARBA" id="ARBA00022857"/>
    </source>
</evidence>
<evidence type="ECO:0000256" key="7">
    <source>
        <dbReference type="ARBA" id="ARBA00032024"/>
    </source>
</evidence>
<dbReference type="SUPFAM" id="SSF51735">
    <property type="entry name" value="NAD(P)-binding Rossmann-fold domains"/>
    <property type="match status" value="1"/>
</dbReference>
<dbReference type="Gene3D" id="1.10.1040.10">
    <property type="entry name" value="N-(1-d-carboxylethyl)-l-norvaline Dehydrogenase, domain 2"/>
    <property type="match status" value="1"/>
</dbReference>
<comment type="function">
    <text evidence="9">Catalyzes the NADPH-dependent reduction of ketopantoate into pantoic acid.</text>
</comment>
<dbReference type="NCBIfam" id="TIGR00745">
    <property type="entry name" value="apbA_panE"/>
    <property type="match status" value="1"/>
</dbReference>
<protein>
    <recommendedName>
        <fullName evidence="4 9">2-dehydropantoate 2-reductase</fullName>
        <ecNumber evidence="3 9">1.1.1.169</ecNumber>
    </recommendedName>
    <alternativeName>
        <fullName evidence="7 9">Ketopantoate reductase</fullName>
    </alternativeName>
</protein>
<keyword evidence="5 9" id="KW-0521">NADP</keyword>
<evidence type="ECO:0000259" key="11">
    <source>
        <dbReference type="Pfam" id="PF08546"/>
    </source>
</evidence>
<dbReference type="GO" id="GO:0015940">
    <property type="term" value="P:pantothenate biosynthetic process"/>
    <property type="evidence" value="ECO:0007669"/>
    <property type="project" value="UniProtKB-UniPathway"/>
</dbReference>
<dbReference type="InterPro" id="IPR051402">
    <property type="entry name" value="KPR-Related"/>
</dbReference>
<dbReference type="Proteomes" id="UP000249061">
    <property type="component" value="Unassembled WGS sequence"/>
</dbReference>
<evidence type="ECO:0000313" key="12">
    <source>
        <dbReference type="EMBL" id="PZR04163.1"/>
    </source>
</evidence>
<dbReference type="InterPro" id="IPR036291">
    <property type="entry name" value="NAD(P)-bd_dom_sf"/>
</dbReference>
<proteinExistence type="inferred from homology"/>
<dbReference type="InterPro" id="IPR003710">
    <property type="entry name" value="ApbA"/>
</dbReference>
<sequence>MRTLIVGAGALGGVIGARLLFSGVDVSFATRDAQKADQLRARGLRVTGCGPSIHVDVRNARALDAWSQRFELIILATKAHDVPDCAHLLAANGTLLPIQNGITADRPSSLGGLSNLGATMLSTGDYEQRNFGHLLLGALRDEDLDRAELVGLHLRQGIDARVSRNIRGAMWSKLLINCSVTTIGALAGTSMRGYIELPEGRALFDAAYDEALTVAQAAKVRLEPMVVDPRPPADRDAWVRSLLSAYGDLQPSMLQDLQRGRPTEIDVINGAVVARGRELNVPVPVNTAITERIRSISRGATKPSLELLRATLCPCRRSTGTT</sequence>
<dbReference type="EC" id="1.1.1.169" evidence="3 9"/>
<dbReference type="EMBL" id="QFQP01000063">
    <property type="protein sequence ID" value="PZR04163.1"/>
    <property type="molecule type" value="Genomic_DNA"/>
</dbReference>
<feature type="domain" description="Ketopantoate reductase N-terminal" evidence="10">
    <location>
        <begin position="4"/>
        <end position="138"/>
    </location>
</feature>
<gene>
    <name evidence="12" type="ORF">DI536_34735</name>
</gene>
<dbReference type="PANTHER" id="PTHR21708:SF26">
    <property type="entry name" value="2-DEHYDROPANTOATE 2-REDUCTASE"/>
    <property type="match status" value="1"/>
</dbReference>
<dbReference type="SUPFAM" id="SSF48179">
    <property type="entry name" value="6-phosphogluconate dehydrogenase C-terminal domain-like"/>
    <property type="match status" value="1"/>
</dbReference>
<comment type="similarity">
    <text evidence="2 9">Belongs to the ketopantoate reductase family.</text>
</comment>
<dbReference type="AlphaFoldDB" id="A0A2W5STN2"/>
<dbReference type="InterPro" id="IPR013328">
    <property type="entry name" value="6PGD_dom2"/>
</dbReference>
<keyword evidence="9" id="KW-0566">Pantothenate biosynthesis</keyword>
<dbReference type="InterPro" id="IPR013752">
    <property type="entry name" value="KPA_reductase"/>
</dbReference>
<organism evidence="12 13">
    <name type="scientific">Archangium gephyra</name>
    <dbReference type="NCBI Taxonomy" id="48"/>
    <lineage>
        <taxon>Bacteria</taxon>
        <taxon>Pseudomonadati</taxon>
        <taxon>Myxococcota</taxon>
        <taxon>Myxococcia</taxon>
        <taxon>Myxococcales</taxon>
        <taxon>Cystobacterineae</taxon>
        <taxon>Archangiaceae</taxon>
        <taxon>Archangium</taxon>
    </lineage>
</organism>
<dbReference type="GO" id="GO:0005737">
    <property type="term" value="C:cytoplasm"/>
    <property type="evidence" value="ECO:0007669"/>
    <property type="project" value="TreeGrafter"/>
</dbReference>
<name>A0A2W5STN2_9BACT</name>
<evidence type="ECO:0000256" key="9">
    <source>
        <dbReference type="RuleBase" id="RU362068"/>
    </source>
</evidence>
<feature type="domain" description="Ketopantoate reductase C-terminal" evidence="11">
    <location>
        <begin position="165"/>
        <end position="295"/>
    </location>
</feature>
<evidence type="ECO:0000259" key="10">
    <source>
        <dbReference type="Pfam" id="PF02558"/>
    </source>
</evidence>
<comment type="caution">
    <text evidence="12">The sequence shown here is derived from an EMBL/GenBank/DDBJ whole genome shotgun (WGS) entry which is preliminary data.</text>
</comment>